<dbReference type="Pfam" id="PF13812">
    <property type="entry name" value="PPR_3"/>
    <property type="match status" value="1"/>
</dbReference>
<evidence type="ECO:0000256" key="1">
    <source>
        <dbReference type="ARBA" id="ARBA00022737"/>
    </source>
</evidence>
<keyword evidence="1" id="KW-0677">Repeat</keyword>
<feature type="compositionally biased region" description="Acidic residues" evidence="3">
    <location>
        <begin position="904"/>
        <end position="916"/>
    </location>
</feature>
<feature type="repeat" description="PPR" evidence="2">
    <location>
        <begin position="238"/>
        <end position="272"/>
    </location>
</feature>
<sequence>MQRTARAVGRCPRDAAEVPRVLSLSQTQQWRAALYALQWPPKVVLYNSTISACGKSQVWHRAIDLLETLRAISKPSTISINSGISACERGQQWLQAMQLLAQMQVQQIEADELTLNTLMSTLQWQQLWSLMECMYEKELQADTFTYRASVEHAPKWTVALQLEALGQEEGLSSNHFMKSAVASACHDHWTMAVQLLEDDVKMDMVMCNAAMNSCSKASAWRQAVDILAKAGELQLQTSIASYNTVMSACAGAEQWQMALSLYCEFLQMTLQPNDLSYLAVASAHEKGRRWTSALSLVCHSPRANTVNAFLVAVATWSKALSIFRWMQTTNLQPDTVSTNAAVSAAGHSSAWRNAQLQVLQLLHPTVVTLNSMLSLEIQWTDALNLWTDLTSAQVESDTISFNSALGPLSMASAWRQSLELLKRMKRCQVWANERTFAAVQRAKNLITQMLTFDPTIRPSAEGTPKSTPLSRDFVVRNGDGTLSVEEIRVPASESIFLGEPRMLLDFVPRLLRFDRSGSLDYTEFLAAMLDQKVYMQREPSTERSRAELSLESWRRLGREDEADDELQRSKVLNGDSVQELFGARRGKIEKMIEEVDKAAGSGCEEFCAMMSSKIQGEMNSSEVTRSKDGVPQWNGDASTYQEYEEQALQWEQSIPYHKRYLAGPKLVAELSGPARKHVTGKRPQWLSFNGGVQHLLEHLRECLGRPTIPELTEFLNRYFRQSRRKKFETMNTYITRKTEVYHRARQALARVQKFYGQRHQPRHHTWERRDSMTWSHNTWEDWQWHNPEPHSQDHAESDHPGDEEQWYEPMSEAPASNSWHHSRRESDDEPWKLHTEELLPEFLQGWYLLMDSGLESTERNMIQTALQDDFSLQRVSRELRLQWPDEELRRHDQNSRHAGFWADDGGDYEPDFTDYQ</sequence>
<dbReference type="InterPro" id="IPR011992">
    <property type="entry name" value="EF-hand-dom_pair"/>
</dbReference>
<evidence type="ECO:0000256" key="3">
    <source>
        <dbReference type="SAM" id="MobiDB-lite"/>
    </source>
</evidence>
<dbReference type="NCBIfam" id="TIGR00756">
    <property type="entry name" value="PPR"/>
    <property type="match status" value="1"/>
</dbReference>
<feature type="region of interest" description="Disordered" evidence="3">
    <location>
        <begin position="785"/>
        <end position="825"/>
    </location>
</feature>
<dbReference type="InterPro" id="IPR011990">
    <property type="entry name" value="TPR-like_helical_dom_sf"/>
</dbReference>
<evidence type="ECO:0000313" key="4">
    <source>
        <dbReference type="EMBL" id="CAK9112688.1"/>
    </source>
</evidence>
<protein>
    <recommendedName>
        <fullName evidence="6">Pentatricopeptide repeat-containing protein, chloroplastic</fullName>
    </recommendedName>
</protein>
<organism evidence="4 5">
    <name type="scientific">Durusdinium trenchii</name>
    <dbReference type="NCBI Taxonomy" id="1381693"/>
    <lineage>
        <taxon>Eukaryota</taxon>
        <taxon>Sar</taxon>
        <taxon>Alveolata</taxon>
        <taxon>Dinophyceae</taxon>
        <taxon>Suessiales</taxon>
        <taxon>Symbiodiniaceae</taxon>
        <taxon>Durusdinium</taxon>
    </lineage>
</organism>
<feature type="region of interest" description="Disordered" evidence="3">
    <location>
        <begin position="892"/>
        <end position="916"/>
    </location>
</feature>
<dbReference type="Proteomes" id="UP001642484">
    <property type="component" value="Unassembled WGS sequence"/>
</dbReference>
<dbReference type="PROSITE" id="PS51375">
    <property type="entry name" value="PPR"/>
    <property type="match status" value="1"/>
</dbReference>
<evidence type="ECO:0000313" key="5">
    <source>
        <dbReference type="Proteomes" id="UP001642484"/>
    </source>
</evidence>
<dbReference type="InterPro" id="IPR002885">
    <property type="entry name" value="PPR_rpt"/>
</dbReference>
<dbReference type="PANTHER" id="PTHR47936">
    <property type="entry name" value="PPR_LONG DOMAIN-CONTAINING PROTEIN"/>
    <property type="match status" value="1"/>
</dbReference>
<gene>
    <name evidence="4" type="ORF">CCMP2556_LOCUS52223</name>
</gene>
<keyword evidence="5" id="KW-1185">Reference proteome</keyword>
<reference evidence="4 5" key="1">
    <citation type="submission" date="2024-02" db="EMBL/GenBank/DDBJ databases">
        <authorList>
            <person name="Chen Y."/>
            <person name="Shah S."/>
            <person name="Dougan E. K."/>
            <person name="Thang M."/>
            <person name="Chan C."/>
        </authorList>
    </citation>
    <scope>NUCLEOTIDE SEQUENCE [LARGE SCALE GENOMIC DNA]</scope>
</reference>
<dbReference type="SUPFAM" id="SSF47473">
    <property type="entry name" value="EF-hand"/>
    <property type="match status" value="1"/>
</dbReference>
<dbReference type="Gene3D" id="1.10.238.10">
    <property type="entry name" value="EF-hand"/>
    <property type="match status" value="2"/>
</dbReference>
<comment type="caution">
    <text evidence="4">The sequence shown here is derived from an EMBL/GenBank/DDBJ whole genome shotgun (WGS) entry which is preliminary data.</text>
</comment>
<name>A0ABP0SJX7_9DINO</name>
<dbReference type="PANTHER" id="PTHR47936:SF1">
    <property type="entry name" value="PENTATRICOPEPTIDE REPEAT-CONTAINING PROTEIN GUN1, CHLOROPLASTIC"/>
    <property type="match status" value="1"/>
</dbReference>
<dbReference type="Gene3D" id="1.25.40.10">
    <property type="entry name" value="Tetratricopeptide repeat domain"/>
    <property type="match status" value="3"/>
</dbReference>
<dbReference type="EMBL" id="CAXAMN010027750">
    <property type="protein sequence ID" value="CAK9112688.1"/>
    <property type="molecule type" value="Genomic_DNA"/>
</dbReference>
<proteinExistence type="predicted"/>
<evidence type="ECO:0008006" key="6">
    <source>
        <dbReference type="Google" id="ProtNLM"/>
    </source>
</evidence>
<accession>A0ABP0SJX7</accession>
<feature type="compositionally biased region" description="Basic and acidic residues" evidence="3">
    <location>
        <begin position="785"/>
        <end position="802"/>
    </location>
</feature>
<evidence type="ECO:0000256" key="2">
    <source>
        <dbReference type="PROSITE-ProRule" id="PRU00708"/>
    </source>
</evidence>